<feature type="transmembrane region" description="Helical" evidence="6">
    <location>
        <begin position="38"/>
        <end position="59"/>
    </location>
</feature>
<keyword evidence="4 6" id="KW-1133">Transmembrane helix</keyword>
<feature type="transmembrane region" description="Helical" evidence="6">
    <location>
        <begin position="65"/>
        <end position="85"/>
    </location>
</feature>
<evidence type="ECO:0000256" key="1">
    <source>
        <dbReference type="ARBA" id="ARBA00004651"/>
    </source>
</evidence>
<gene>
    <name evidence="7" type="ORF">SAMN04488548_1341561</name>
</gene>
<dbReference type="GO" id="GO:0015658">
    <property type="term" value="F:branched-chain amino acid transmembrane transporter activity"/>
    <property type="evidence" value="ECO:0007669"/>
    <property type="project" value="InterPro"/>
</dbReference>
<feature type="transmembrane region" description="Helical" evidence="6">
    <location>
        <begin position="209"/>
        <end position="231"/>
    </location>
</feature>
<feature type="transmembrane region" description="Helical" evidence="6">
    <location>
        <begin position="6"/>
        <end position="31"/>
    </location>
</feature>
<dbReference type="Proteomes" id="UP000183180">
    <property type="component" value="Unassembled WGS sequence"/>
</dbReference>
<dbReference type="EMBL" id="FNLM01000034">
    <property type="protein sequence ID" value="SDU49178.1"/>
    <property type="molecule type" value="Genomic_DNA"/>
</dbReference>
<reference evidence="7 8" key="1">
    <citation type="submission" date="2016-10" db="EMBL/GenBank/DDBJ databases">
        <authorList>
            <person name="de Groot N.N."/>
        </authorList>
    </citation>
    <scope>NUCLEOTIDE SEQUENCE [LARGE SCALE GENOMIC DNA]</scope>
    <source>
        <strain evidence="7 8">DSM 44215</strain>
    </source>
</reference>
<keyword evidence="5 6" id="KW-0472">Membrane</keyword>
<evidence type="ECO:0000313" key="7">
    <source>
        <dbReference type="EMBL" id="SDU49178.1"/>
    </source>
</evidence>
<evidence type="ECO:0000256" key="3">
    <source>
        <dbReference type="ARBA" id="ARBA00022692"/>
    </source>
</evidence>
<protein>
    <submittedName>
        <fullName evidence="7">Amino acid/amide ABC transporter membrane protein 2, HAAT family</fullName>
    </submittedName>
</protein>
<dbReference type="CDD" id="cd06581">
    <property type="entry name" value="TM_PBP1_LivM_like"/>
    <property type="match status" value="1"/>
</dbReference>
<dbReference type="RefSeq" id="WP_074849947.1">
    <property type="nucleotide sequence ID" value="NZ_FNLM01000034.1"/>
</dbReference>
<dbReference type="Pfam" id="PF02653">
    <property type="entry name" value="BPD_transp_2"/>
    <property type="match status" value="1"/>
</dbReference>
<keyword evidence="2" id="KW-1003">Cell membrane</keyword>
<dbReference type="GO" id="GO:0005886">
    <property type="term" value="C:plasma membrane"/>
    <property type="evidence" value="ECO:0007669"/>
    <property type="project" value="UniProtKB-SubCell"/>
</dbReference>
<proteinExistence type="predicted"/>
<feature type="transmembrane region" description="Helical" evidence="6">
    <location>
        <begin position="297"/>
        <end position="313"/>
    </location>
</feature>
<evidence type="ECO:0000256" key="6">
    <source>
        <dbReference type="SAM" id="Phobius"/>
    </source>
</evidence>
<dbReference type="PANTHER" id="PTHR30482">
    <property type="entry name" value="HIGH-AFFINITY BRANCHED-CHAIN AMINO ACID TRANSPORT SYSTEM PERMEASE"/>
    <property type="match status" value="1"/>
</dbReference>
<dbReference type="OrthoDB" id="9814461at2"/>
<sequence>MDIISALQIAFAQLIGPSAIFYALLAIGLNLHFGYAGLLNFGQIAFALLGGYGVGIMAVNYDQPLWLGAIVGIAAAGMLAVVLGIPTLRLRADYLAIVTIAASEILRLVFRSTSSDDFTHSTNGIYGYASGFFSISPFDNGKQYSFFGVKFLGGDLWSMVVGWSVVLLLCLMVYLLVHSPWGRVLKAVREDEDAARSLGKNAYSFKMQALILGGCIGGLAGVFNALATQSINPDFYSTAQTFFAYGALILGGAATVFGPVVGAMLFWFLLAIPDALLRQATSGDNPMLDLSAQQVGAIRYVLLGLAIILMMVFRPQGLLGNKREVQLDA</sequence>
<evidence type="ECO:0000256" key="4">
    <source>
        <dbReference type="ARBA" id="ARBA00022989"/>
    </source>
</evidence>
<dbReference type="STRING" id="158898.SAMN04488548_1341561"/>
<dbReference type="InterPro" id="IPR043428">
    <property type="entry name" value="LivM-like"/>
</dbReference>
<accession>A0A1H2IZE2</accession>
<keyword evidence="3 6" id="KW-0812">Transmembrane</keyword>
<dbReference type="AlphaFoldDB" id="A0A1H2IZE2"/>
<feature type="transmembrane region" description="Helical" evidence="6">
    <location>
        <begin position="156"/>
        <end position="177"/>
    </location>
</feature>
<dbReference type="InterPro" id="IPR001851">
    <property type="entry name" value="ABC_transp_permease"/>
</dbReference>
<dbReference type="PANTHER" id="PTHR30482:SF10">
    <property type="entry name" value="HIGH-AFFINITY BRANCHED-CHAIN AMINO ACID TRANSPORT PROTEIN BRAE"/>
    <property type="match status" value="1"/>
</dbReference>
<evidence type="ECO:0000313" key="8">
    <source>
        <dbReference type="Proteomes" id="UP000183180"/>
    </source>
</evidence>
<feature type="transmembrane region" description="Helical" evidence="6">
    <location>
        <begin position="243"/>
        <end position="270"/>
    </location>
</feature>
<evidence type="ECO:0000256" key="2">
    <source>
        <dbReference type="ARBA" id="ARBA00022475"/>
    </source>
</evidence>
<comment type="subcellular location">
    <subcellularLocation>
        <location evidence="1">Cell membrane</location>
        <topology evidence="1">Multi-pass membrane protein</topology>
    </subcellularLocation>
</comment>
<evidence type="ECO:0000256" key="5">
    <source>
        <dbReference type="ARBA" id="ARBA00023136"/>
    </source>
</evidence>
<name>A0A1H2IZE2_9ACTN</name>
<organism evidence="7 8">
    <name type="scientific">Gordonia westfalica</name>
    <dbReference type="NCBI Taxonomy" id="158898"/>
    <lineage>
        <taxon>Bacteria</taxon>
        <taxon>Bacillati</taxon>
        <taxon>Actinomycetota</taxon>
        <taxon>Actinomycetes</taxon>
        <taxon>Mycobacteriales</taxon>
        <taxon>Gordoniaceae</taxon>
        <taxon>Gordonia</taxon>
    </lineage>
</organism>